<dbReference type="GO" id="GO:0090220">
    <property type="term" value="P:chromosome localization to nuclear envelope involved in homologous chromosome segregation"/>
    <property type="evidence" value="ECO:0007669"/>
    <property type="project" value="TreeGrafter"/>
</dbReference>
<dbReference type="InterPro" id="IPR028168">
    <property type="entry name" value="KASH5_CC"/>
</dbReference>
<dbReference type="OrthoDB" id="8856908at2759"/>
<protein>
    <submittedName>
        <fullName evidence="6">Centrosomal protein of 85 kDa-like isoform X1</fullName>
    </submittedName>
</protein>
<dbReference type="GeneID" id="108256633"/>
<dbReference type="GO" id="GO:0090619">
    <property type="term" value="C:meiotic spindle pole"/>
    <property type="evidence" value="ECO:0007669"/>
    <property type="project" value="TreeGrafter"/>
</dbReference>
<dbReference type="Pfam" id="PF14662">
    <property type="entry name" value="KASH_CCD"/>
    <property type="match status" value="1"/>
</dbReference>
<evidence type="ECO:0000256" key="3">
    <source>
        <dbReference type="SAM" id="Phobius"/>
    </source>
</evidence>
<accession>A0A2D0PRI7</accession>
<evidence type="ECO:0000256" key="2">
    <source>
        <dbReference type="SAM" id="MobiDB-lite"/>
    </source>
</evidence>
<sequence length="343" mass="39237">MLFMEEYDSLHIPEEQQDENSDKGTDKAELLHSNSCLRTLNTDLQKAAEMAEDSNVLLRSENSELKNQIKSLKQSIQNVQPLVNELEEIRAAKTEKDEICEAIEANRKELVRKEDRTEYAKDNQTLRQQVEALSSEMSSFLLEKEQQEKEITKLSCALKALQQQLAENRLHLEQKDELINQRDFAIEQLKDSVSEYITIKQDMKEKLNDLEDQLALALVRGEGSFMNVDTTLPLTTEQSVSLGEELGILSKYPMNPEEEQKEEEEDADAETLEEQQALHVSEKVTHGYKRNIKKTACAAFALCFSLLGVFGVLTPTVYTDVLDTVRHLMRPYCRIYHTGLPPL</sequence>
<reference evidence="6" key="2">
    <citation type="submission" date="2025-08" db="UniProtKB">
        <authorList>
            <consortium name="RefSeq"/>
        </authorList>
    </citation>
    <scope>IDENTIFICATION</scope>
    <source>
        <tissue evidence="6">Blood</tissue>
    </source>
</reference>
<feature type="region of interest" description="Disordered" evidence="2">
    <location>
        <begin position="1"/>
        <end position="28"/>
    </location>
</feature>
<keyword evidence="3" id="KW-1133">Transmembrane helix</keyword>
<dbReference type="InterPro" id="IPR028170">
    <property type="entry name" value="KASH5"/>
</dbReference>
<feature type="transmembrane region" description="Helical" evidence="3">
    <location>
        <begin position="296"/>
        <end position="318"/>
    </location>
</feature>
<feature type="coiled-coil region" evidence="1">
    <location>
        <begin position="48"/>
        <end position="75"/>
    </location>
</feature>
<feature type="compositionally biased region" description="Basic and acidic residues" evidence="2">
    <location>
        <begin position="8"/>
        <end position="28"/>
    </location>
</feature>
<dbReference type="GO" id="GO:0070840">
    <property type="term" value="F:dynein complex binding"/>
    <property type="evidence" value="ECO:0007669"/>
    <property type="project" value="TreeGrafter"/>
</dbReference>
<organism evidence="5 6">
    <name type="scientific">Ictalurus punctatus</name>
    <name type="common">Channel catfish</name>
    <name type="synonym">Silurus punctatus</name>
    <dbReference type="NCBI Taxonomy" id="7998"/>
    <lineage>
        <taxon>Eukaryota</taxon>
        <taxon>Metazoa</taxon>
        <taxon>Chordata</taxon>
        <taxon>Craniata</taxon>
        <taxon>Vertebrata</taxon>
        <taxon>Euteleostomi</taxon>
        <taxon>Actinopterygii</taxon>
        <taxon>Neopterygii</taxon>
        <taxon>Teleostei</taxon>
        <taxon>Ostariophysi</taxon>
        <taxon>Siluriformes</taxon>
        <taxon>Ictaluridae</taxon>
        <taxon>Ictalurus</taxon>
    </lineage>
</organism>
<dbReference type="KEGG" id="ipu:108256633"/>
<proteinExistence type="predicted"/>
<dbReference type="PANTHER" id="PTHR47300">
    <property type="entry name" value="PROTEIN KASH5"/>
    <property type="match status" value="1"/>
</dbReference>
<dbReference type="GO" id="GO:0034397">
    <property type="term" value="P:telomere localization"/>
    <property type="evidence" value="ECO:0007669"/>
    <property type="project" value="InterPro"/>
</dbReference>
<dbReference type="GO" id="GO:0034993">
    <property type="term" value="C:meiotic nuclear membrane microtubule tethering complex"/>
    <property type="evidence" value="ECO:0007669"/>
    <property type="project" value="InterPro"/>
</dbReference>
<dbReference type="GO" id="GO:0051653">
    <property type="term" value="P:spindle localization"/>
    <property type="evidence" value="ECO:0007669"/>
    <property type="project" value="TreeGrafter"/>
</dbReference>
<feature type="domain" description="KASH5-like coiled-coil" evidence="4">
    <location>
        <begin position="28"/>
        <end position="215"/>
    </location>
</feature>
<dbReference type="GO" id="GO:0007015">
    <property type="term" value="P:actin filament organization"/>
    <property type="evidence" value="ECO:0007669"/>
    <property type="project" value="TreeGrafter"/>
</dbReference>
<evidence type="ECO:0000256" key="1">
    <source>
        <dbReference type="SAM" id="Coils"/>
    </source>
</evidence>
<keyword evidence="3" id="KW-0812">Transmembrane</keyword>
<feature type="coiled-coil region" evidence="1">
    <location>
        <begin position="116"/>
        <end position="220"/>
    </location>
</feature>
<dbReference type="Proteomes" id="UP000221080">
    <property type="component" value="Chromosome 23"/>
</dbReference>
<reference evidence="5" key="1">
    <citation type="journal article" date="2016" name="Nat. Commun.">
        <title>The channel catfish genome sequence provides insights into the evolution of scale formation in teleosts.</title>
        <authorList>
            <person name="Liu Z."/>
            <person name="Liu S."/>
            <person name="Yao J."/>
            <person name="Bao L."/>
            <person name="Zhang J."/>
            <person name="Li Y."/>
            <person name="Jiang C."/>
            <person name="Sun L."/>
            <person name="Wang R."/>
            <person name="Zhang Y."/>
            <person name="Zhou T."/>
            <person name="Zeng Q."/>
            <person name="Fu Q."/>
            <person name="Gao S."/>
            <person name="Li N."/>
            <person name="Koren S."/>
            <person name="Jiang Y."/>
            <person name="Zimin A."/>
            <person name="Xu P."/>
            <person name="Phillippy A.M."/>
            <person name="Geng X."/>
            <person name="Song L."/>
            <person name="Sun F."/>
            <person name="Li C."/>
            <person name="Wang X."/>
            <person name="Chen A."/>
            <person name="Jin Y."/>
            <person name="Yuan Z."/>
            <person name="Yang Y."/>
            <person name="Tan S."/>
            <person name="Peatman E."/>
            <person name="Lu J."/>
            <person name="Qin Z."/>
            <person name="Dunham R."/>
            <person name="Li Z."/>
            <person name="Sonstegard T."/>
            <person name="Feng J."/>
            <person name="Danzmann R.G."/>
            <person name="Schroeder S."/>
            <person name="Scheffler B."/>
            <person name="Duke M.V."/>
            <person name="Ballard L."/>
            <person name="Kucuktas H."/>
            <person name="Kaltenboeck L."/>
            <person name="Liu H."/>
            <person name="Armbruster J."/>
            <person name="Xie Y."/>
            <person name="Kirby M.L."/>
            <person name="Tian Y."/>
            <person name="Flanagan M.E."/>
            <person name="Mu W."/>
            <person name="Waldbieser G.C."/>
        </authorList>
    </citation>
    <scope>NUCLEOTIDE SEQUENCE [LARGE SCALE GENOMIC DNA]</scope>
    <source>
        <strain evidence="5">SDA103</strain>
    </source>
</reference>
<keyword evidence="1" id="KW-0175">Coiled coil</keyword>
<keyword evidence="3" id="KW-0472">Membrane</keyword>
<dbReference type="GO" id="GO:0005640">
    <property type="term" value="C:nuclear outer membrane"/>
    <property type="evidence" value="ECO:0007669"/>
    <property type="project" value="TreeGrafter"/>
</dbReference>
<gene>
    <name evidence="6" type="primary">LOC108256633</name>
</gene>
<name>A0A2D0PRI7_ICTPU</name>
<dbReference type="PANTHER" id="PTHR47300:SF1">
    <property type="entry name" value="PROTEIN KASH5"/>
    <property type="match status" value="1"/>
</dbReference>
<evidence type="ECO:0000313" key="5">
    <source>
        <dbReference type="Proteomes" id="UP000221080"/>
    </source>
</evidence>
<dbReference type="GO" id="GO:0051225">
    <property type="term" value="P:spindle assembly"/>
    <property type="evidence" value="ECO:0007669"/>
    <property type="project" value="TreeGrafter"/>
</dbReference>
<dbReference type="GO" id="GO:0000781">
    <property type="term" value="C:chromosome, telomeric region"/>
    <property type="evidence" value="ECO:0007669"/>
    <property type="project" value="TreeGrafter"/>
</dbReference>
<evidence type="ECO:0000313" key="6">
    <source>
        <dbReference type="RefSeq" id="XP_017309183.1"/>
    </source>
</evidence>
<dbReference type="AlphaFoldDB" id="A0A2D0PRI7"/>
<keyword evidence="5" id="KW-1185">Reference proteome</keyword>
<evidence type="ECO:0000259" key="4">
    <source>
        <dbReference type="Pfam" id="PF14662"/>
    </source>
</evidence>
<dbReference type="RefSeq" id="XP_017309183.1">
    <property type="nucleotide sequence ID" value="XM_017453694.3"/>
</dbReference>
<dbReference type="GO" id="GO:0000800">
    <property type="term" value="C:lateral element"/>
    <property type="evidence" value="ECO:0007669"/>
    <property type="project" value="TreeGrafter"/>
</dbReference>
<dbReference type="GO" id="GO:0007129">
    <property type="term" value="P:homologous chromosome pairing at meiosis"/>
    <property type="evidence" value="ECO:0007669"/>
    <property type="project" value="TreeGrafter"/>
</dbReference>